<reference evidence="1" key="1">
    <citation type="submission" date="2022-04" db="EMBL/GenBank/DDBJ databases">
        <title>Chromosome-scale genome assembly of Holotrichia oblita Faldermann.</title>
        <authorList>
            <person name="Rongchong L."/>
        </authorList>
    </citation>
    <scope>NUCLEOTIDE SEQUENCE</scope>
    <source>
        <strain evidence="1">81SQS9</strain>
    </source>
</reference>
<gene>
    <name evidence="1" type="ORF">MML48_7g00022096</name>
</gene>
<dbReference type="Proteomes" id="UP001056778">
    <property type="component" value="Chromosome 7"/>
</dbReference>
<accession>A0ACB9SS21</accession>
<organism evidence="1 2">
    <name type="scientific">Holotrichia oblita</name>
    <name type="common">Chafer beetle</name>
    <dbReference type="NCBI Taxonomy" id="644536"/>
    <lineage>
        <taxon>Eukaryota</taxon>
        <taxon>Metazoa</taxon>
        <taxon>Ecdysozoa</taxon>
        <taxon>Arthropoda</taxon>
        <taxon>Hexapoda</taxon>
        <taxon>Insecta</taxon>
        <taxon>Pterygota</taxon>
        <taxon>Neoptera</taxon>
        <taxon>Endopterygota</taxon>
        <taxon>Coleoptera</taxon>
        <taxon>Polyphaga</taxon>
        <taxon>Scarabaeiformia</taxon>
        <taxon>Scarabaeidae</taxon>
        <taxon>Melolonthinae</taxon>
        <taxon>Holotrichia</taxon>
    </lineage>
</organism>
<name>A0ACB9SS21_HOLOL</name>
<comment type="caution">
    <text evidence="1">The sequence shown here is derived from an EMBL/GenBank/DDBJ whole genome shotgun (WGS) entry which is preliminary data.</text>
</comment>
<dbReference type="EMBL" id="CM043021">
    <property type="protein sequence ID" value="KAI4457762.1"/>
    <property type="molecule type" value="Genomic_DNA"/>
</dbReference>
<protein>
    <submittedName>
        <fullName evidence="1">Complement component-related sushi domain-containing</fullName>
    </submittedName>
</protein>
<keyword evidence="2" id="KW-1185">Reference proteome</keyword>
<proteinExistence type="predicted"/>
<evidence type="ECO:0000313" key="2">
    <source>
        <dbReference type="Proteomes" id="UP001056778"/>
    </source>
</evidence>
<evidence type="ECO:0000313" key="1">
    <source>
        <dbReference type="EMBL" id="KAI4457762.1"/>
    </source>
</evidence>
<sequence length="109" mass="12904">MYRAATAPKTRPLRQEDEVTLLLNEYEEKRRYKVKEISPDCPPIAGYTGHIPRVKGNEESLSQRYNTVVKRGFNILRQERQKRDEMKNIQLKITDIINEQEQPYIPKDS</sequence>